<dbReference type="InterPro" id="IPR036291">
    <property type="entry name" value="NAD(P)-bd_dom_sf"/>
</dbReference>
<keyword evidence="2" id="KW-1185">Reference proteome</keyword>
<dbReference type="Gene3D" id="3.40.50.720">
    <property type="entry name" value="NAD(P)-binding Rossmann-like Domain"/>
    <property type="match status" value="1"/>
</dbReference>
<proteinExistence type="predicted"/>
<comment type="caution">
    <text evidence="1">The sequence shown here is derived from an EMBL/GenBank/DDBJ whole genome shotgun (WGS) entry which is preliminary data.</text>
</comment>
<dbReference type="EMBL" id="QRAY01000005">
    <property type="protein sequence ID" value="RDS59844.1"/>
    <property type="molecule type" value="Genomic_DNA"/>
</dbReference>
<dbReference type="InterPro" id="IPR002347">
    <property type="entry name" value="SDR_fam"/>
</dbReference>
<protein>
    <submittedName>
        <fullName evidence="1">SDR family NAD(P)-dependent oxidoreductase</fullName>
    </submittedName>
</protein>
<reference evidence="1 2" key="1">
    <citation type="submission" date="2018-07" db="EMBL/GenBank/DDBJ databases">
        <title>Genome-based reclassification of Weissella jogaejeotgali as Weissella thailandensis.</title>
        <authorList>
            <person name="Chun J."/>
            <person name="Kim B.-Y."/>
            <person name="Kwak M.-J."/>
        </authorList>
    </citation>
    <scope>NUCLEOTIDE SEQUENCE [LARGE SCALE GENOMIC DNA]</scope>
    <source>
        <strain evidence="1 2">KCTC 3751</strain>
    </source>
</reference>
<evidence type="ECO:0000313" key="1">
    <source>
        <dbReference type="EMBL" id="RDS59844.1"/>
    </source>
</evidence>
<evidence type="ECO:0000313" key="2">
    <source>
        <dbReference type="Proteomes" id="UP000254492"/>
    </source>
</evidence>
<dbReference type="RefSeq" id="WP_115470711.1">
    <property type="nucleotide sequence ID" value="NZ_BJEC01000004.1"/>
</dbReference>
<accession>A0ABX9I8Q0</accession>
<gene>
    <name evidence="1" type="ORF">DWV05_03470</name>
</gene>
<sequence length="61" mass="6248">MFTSISGNVAIVTGAASGAGLGVAKVYAKNGISVVITGRTESRLLSAKKEIEEQTLSCCCR</sequence>
<dbReference type="Proteomes" id="UP000254492">
    <property type="component" value="Unassembled WGS sequence"/>
</dbReference>
<dbReference type="Pfam" id="PF00106">
    <property type="entry name" value="adh_short"/>
    <property type="match status" value="1"/>
</dbReference>
<dbReference type="SUPFAM" id="SSF51735">
    <property type="entry name" value="NAD(P)-binding Rossmann-fold domains"/>
    <property type="match status" value="1"/>
</dbReference>
<organism evidence="1 2">
    <name type="scientific">Weissella thailandensis</name>
    <dbReference type="NCBI Taxonomy" id="89061"/>
    <lineage>
        <taxon>Bacteria</taxon>
        <taxon>Bacillati</taxon>
        <taxon>Bacillota</taxon>
        <taxon>Bacilli</taxon>
        <taxon>Lactobacillales</taxon>
        <taxon>Lactobacillaceae</taxon>
        <taxon>Weissella</taxon>
    </lineage>
</organism>
<name>A0ABX9I8Q0_9LACO</name>